<dbReference type="PANTHER" id="PTHR12195">
    <property type="entry name" value="CYTOPLASMIC FMR1-INTERACTING PROTEIN-RELATED"/>
    <property type="match status" value="1"/>
</dbReference>
<dbReference type="GO" id="GO:0048870">
    <property type="term" value="P:cell motility"/>
    <property type="evidence" value="ECO:0007669"/>
    <property type="project" value="EnsemblProtists"/>
</dbReference>
<evidence type="ECO:0000259" key="2">
    <source>
        <dbReference type="Pfam" id="PF07159"/>
    </source>
</evidence>
<organism evidence="3 4">
    <name type="scientific">Cavenderia fasciculata</name>
    <name type="common">Slime mold</name>
    <name type="synonym">Dictyostelium fasciculatum</name>
    <dbReference type="NCBI Taxonomy" id="261658"/>
    <lineage>
        <taxon>Eukaryota</taxon>
        <taxon>Amoebozoa</taxon>
        <taxon>Evosea</taxon>
        <taxon>Eumycetozoa</taxon>
        <taxon>Dictyostelia</taxon>
        <taxon>Acytosteliales</taxon>
        <taxon>Cavenderiaceae</taxon>
        <taxon>Cavenderia</taxon>
    </lineage>
</organism>
<feature type="domain" description="CYRIA/CYRIB Rac1 binding" evidence="2">
    <location>
        <begin position="58"/>
        <end position="304"/>
    </location>
</feature>
<sequence>MATTSLMPDVNERVDILETFPFQDDQSLIEEIPSTIGYIPYNSSHFVDRGAFESKWAEETVAMEKMDDLLRQGETFINMVYTYRSCSKALPQVKTSEQANKQQIYEGTFEVLEPEIKKLKDLMYFQRDTIKIFCDYIKKLASTYDKKKETITVSESLVTYLVKLLDLFALLDALKNVKACLNNDFSFFKRASGFLRKQMTGAEDQTQENHTLYLFLAHQNSITTSLKQELHNIDKFEEVLPVLVNQCADFMEKEKYILPSEKHCYLRVMPYVLYLIDENDSKHNIFKNKNLNLSRYAKIFRKNPVVPLYGDMQITLEALVKRSPHFDEKAWGTSTLDSKVAQEYEIINYLDSTKSLYHEYVARFANMINDVKAAKTRAPKDPLPMPETDVKAIVLLGLRILSDWSSRVLQQSAWKYSKPNNDAAIPAQFDYERVVKYNYSADERVALIQFIAMIKGLGSLMVKHESVLEPIIKRSIHGELQQFIQNQLRDTIKSFAKKEKKKDHIKIELAQLKTIAADWLGGSEPVENANSKKKDEEKLQIPIRAVPPSTTQLDLILTIISSLMNKKKEFSSTQFAELETFHNHAYFYRYLLNLSATVNQITDLADLWYREFYLELNNRVQFPIETSLPWILTDHILESDDPSLMEYIFYPLGLYNDTAHRALQSLNQRFLYDEIEAELNLCFDQLLYKLSGKIFAHFKTQACSLLLDKNYKAQLELVHFAGKFNVPKSRFDVVLRQKHITLLGRSIDLTALLAQRQNNFVRQNIDYAISRYEASDLTSVIELETQLNSIRLTYKLLSEFFTLDPFESMMNEVNESTSLISYHGRIAFHTIFELMTDLAPNYTFNSITQRFIKAPYLFTEDIQRENMPKTNPVYLFGNKHLNAAYANSAELYKHFVGAPHIHSLLRVVGKKNLPLIIFECLRNMEVKIVSVLTPYVRELISSGMPASQKLPIYDYGTEGCYGYFQLKLRDIYTYPDLRPQVIQCFRELGNSIIFMNLLDQQMVQSECSSFIQAAPFLGVTPDTWYSDNTGTDPTTQSPLYAQLAKLAQILESKPEVTKAPEYFKEIVNNAWRADKFYRPTGANPSIFKNVLQRITQILNSVRAEWSGLTPDNGVINIDTSTEFYRLWSALQFVTCWPLTNENDKSYHELFGDGFMWAGCTIIHFLGQQNRFELFDFCYHILNVEDAAAVRSDKPALKNFFKTASFMKDMNSQIFSILNAYCPPPSPSNMILSPPATEQAEQFIITTTEVTNREVDDNSNSNSNVNVVNNGNNNNNSMPPPPPPPPMIDDMPLPPPFGMPPPPPPIDREREMEEEEEDINIYICPLNINIDNTINEYLNNRLIFECCLKATSTLSLRIWSNESIERLSLLLVCKKWYFTIISNVRQLTMVDGNFFALSNRLHQFGQLERLELVVPNHPKSIITFISQIFTNQKKNVSSLSSIDLSMSSITSKHLSILYKSFLDKFQIDHESDSDDDENESDESMIDSSGDDDDKDHRANKRFSRFEKQLKNSKSRIIPNISDQDQFHLDEFNLSSNKLDNQGISYLVTLLNGFIKIKNLILESCESLDGLEFIGPLLQDNLSIKNNKTEYNSIITLSNGLRKNSILSHLSLKGCDIEGWGALSLGDTMAINKTLTHLDISDNLFGSGGFTNLALKLNGNDSLIHLNASGNHIESIGFSQIFNTLSMNNTLTYLDLSRNQMNTTNEIGNSLVESIANNMGLETLLLSECSINNDHFIQLSLAISNNKCLKKLDLSRNMINNIKSLILILIKNSTLKSLNLARMMVSIPEQHLQVLFYYLTRVAMPRDVMAAAAGDWLDDGGSSMSVDMVVHRLEHVNLMPKAALSGSCVRRLNQIVALSKLCFLQLKF</sequence>
<dbReference type="InterPro" id="IPR001611">
    <property type="entry name" value="Leu-rich_rpt"/>
</dbReference>
<dbReference type="Pfam" id="PF05994">
    <property type="entry name" value="FragX_IP"/>
    <property type="match status" value="1"/>
</dbReference>
<feature type="compositionally biased region" description="Acidic residues" evidence="1">
    <location>
        <begin position="1470"/>
        <end position="1492"/>
    </location>
</feature>
<dbReference type="GO" id="GO:0030833">
    <property type="term" value="P:regulation of actin filament polymerization"/>
    <property type="evidence" value="ECO:0007669"/>
    <property type="project" value="InterPro"/>
</dbReference>
<dbReference type="OrthoDB" id="10265867at2759"/>
<dbReference type="STRING" id="1054147.F4QDG7"/>
<dbReference type="GO" id="GO:0030835">
    <property type="term" value="P:negative regulation of actin filament depolymerization"/>
    <property type="evidence" value="ECO:0007669"/>
    <property type="project" value="EnsemblProtists"/>
</dbReference>
<keyword evidence="4" id="KW-1185">Reference proteome</keyword>
<dbReference type="EMBL" id="GL883029">
    <property type="protein sequence ID" value="EGG14585.1"/>
    <property type="molecule type" value="Genomic_DNA"/>
</dbReference>
<evidence type="ECO:0000313" key="3">
    <source>
        <dbReference type="EMBL" id="EGG14585.1"/>
    </source>
</evidence>
<dbReference type="SUPFAM" id="SSF52047">
    <property type="entry name" value="RNI-like"/>
    <property type="match status" value="1"/>
</dbReference>
<dbReference type="PROSITE" id="PS51450">
    <property type="entry name" value="LRR"/>
    <property type="match status" value="1"/>
</dbReference>
<evidence type="ECO:0000313" key="4">
    <source>
        <dbReference type="Proteomes" id="UP000007797"/>
    </source>
</evidence>
<dbReference type="RefSeq" id="XP_004366105.1">
    <property type="nucleotide sequence ID" value="XM_004366048.1"/>
</dbReference>
<dbReference type="GO" id="GO:0046847">
    <property type="term" value="P:filopodium assembly"/>
    <property type="evidence" value="ECO:0007669"/>
    <property type="project" value="EnsemblProtists"/>
</dbReference>
<proteinExistence type="predicted"/>
<dbReference type="GO" id="GO:0000902">
    <property type="term" value="P:cell morphogenesis"/>
    <property type="evidence" value="ECO:0007669"/>
    <property type="project" value="EnsemblProtists"/>
</dbReference>
<gene>
    <name evidence="3" type="primary">pirA</name>
    <name evidence="3" type="ORF">DFA_12362</name>
</gene>
<evidence type="ECO:0000256" key="1">
    <source>
        <dbReference type="SAM" id="MobiDB-lite"/>
    </source>
</evidence>
<feature type="region of interest" description="Disordered" evidence="1">
    <location>
        <begin position="1469"/>
        <end position="1496"/>
    </location>
</feature>
<dbReference type="InterPro" id="IPR009828">
    <property type="entry name" value="CYRIA/CYRIB_Rac1-bd"/>
</dbReference>
<feature type="compositionally biased region" description="Pro residues" evidence="1">
    <location>
        <begin position="1277"/>
        <end position="1303"/>
    </location>
</feature>
<dbReference type="Proteomes" id="UP000007797">
    <property type="component" value="Unassembled WGS sequence"/>
</dbReference>
<dbReference type="GO" id="GO:0031209">
    <property type="term" value="C:SCAR complex"/>
    <property type="evidence" value="ECO:0007669"/>
    <property type="project" value="EnsemblProtists"/>
</dbReference>
<dbReference type="OMA" id="DQPNRVE"/>
<feature type="compositionally biased region" description="Low complexity" evidence="1">
    <location>
        <begin position="1257"/>
        <end position="1276"/>
    </location>
</feature>
<accession>F4QDG7</accession>
<dbReference type="PRINTS" id="PR01698">
    <property type="entry name" value="CYTOFMRPINTP"/>
</dbReference>
<dbReference type="InterPro" id="IPR008081">
    <property type="entry name" value="Cytoplasmic_FMR1-int"/>
</dbReference>
<dbReference type="GO" id="GO:0000281">
    <property type="term" value="P:mitotic cytokinesis"/>
    <property type="evidence" value="ECO:0007669"/>
    <property type="project" value="EnsemblProtists"/>
</dbReference>
<dbReference type="GeneID" id="14866241"/>
<reference evidence="4" key="1">
    <citation type="journal article" date="2011" name="Genome Res.">
        <title>Phylogeny-wide analysis of social amoeba genomes highlights ancient origins for complex intercellular communication.</title>
        <authorList>
            <person name="Heidel A.J."/>
            <person name="Lawal H.M."/>
            <person name="Felder M."/>
            <person name="Schilde C."/>
            <person name="Helps N.R."/>
            <person name="Tunggal B."/>
            <person name="Rivero F."/>
            <person name="John U."/>
            <person name="Schleicher M."/>
            <person name="Eichinger L."/>
            <person name="Platzer M."/>
            <person name="Noegel A.A."/>
            <person name="Schaap P."/>
            <person name="Gloeckner G."/>
        </authorList>
    </citation>
    <scope>NUCLEOTIDE SEQUENCE [LARGE SCALE GENOMIC DNA]</scope>
    <source>
        <strain evidence="4">SH3</strain>
    </source>
</reference>
<dbReference type="GO" id="GO:0031269">
    <property type="term" value="P:pseudopodium assembly"/>
    <property type="evidence" value="ECO:0007669"/>
    <property type="project" value="EnsemblProtists"/>
</dbReference>
<protein>
    <submittedName>
        <fullName evidence="3">Component of SCAR regulatory complex</fullName>
    </submittedName>
</protein>
<name>F4QDG7_CACFS</name>
<feature type="region of interest" description="Disordered" evidence="1">
    <location>
        <begin position="1253"/>
        <end position="1303"/>
    </location>
</feature>
<dbReference type="Gene3D" id="3.80.10.10">
    <property type="entry name" value="Ribonuclease Inhibitor"/>
    <property type="match status" value="2"/>
</dbReference>
<dbReference type="InterPro" id="IPR032675">
    <property type="entry name" value="LRR_dom_sf"/>
</dbReference>
<dbReference type="Pfam" id="PF07159">
    <property type="entry name" value="CYRIA-B_Rac1-bd"/>
    <property type="match status" value="1"/>
</dbReference>
<dbReference type="KEGG" id="dfa:DFA_12362"/>
<dbReference type="GO" id="GO:0031267">
    <property type="term" value="F:small GTPase binding"/>
    <property type="evidence" value="ECO:0007669"/>
    <property type="project" value="EnsemblProtists"/>
</dbReference>